<dbReference type="PANTHER" id="PTHR38166:SF1">
    <property type="entry name" value="C2H2-TYPE DOMAIN-CONTAINING PROTEIN"/>
    <property type="match status" value="1"/>
</dbReference>
<feature type="region of interest" description="Disordered" evidence="1">
    <location>
        <begin position="416"/>
        <end position="480"/>
    </location>
</feature>
<feature type="transmembrane region" description="Helical" evidence="2">
    <location>
        <begin position="56"/>
        <end position="74"/>
    </location>
</feature>
<proteinExistence type="predicted"/>
<sequence>MVWVIGSPASVLIRKADWLRSAVLAGALLIPAVAAVHGIVLATVHQNGAVDMDIYGAYQLCSIGILAAPLTTRLSRSFFSVPTRNIVLVWTMLMLAGLLSLTVEFYRSTSTECVHDDSGNQISPDWGSFPYGEATCGLPCFDGQGPISPLRLDPFNETSVIPEPTIMSFSTATILAAASCVPAALAVMSVWYKVVDINWAKRFSRQRSPKDVETQRARIDVNATMSKAKLKLKTFLGAVEIPMLTVAVLAIVGLGESNFWSPQVSHVRYHTESMASIGQWAPLAGMGLALLGSLYLIFLSDSDDDKLDRDPDPFTICTCPDRHHSTGCRTLQSALAGVSEKLHSTPGEVLSSQYTLDYGPNNYLPKASLAQDKAPTNPLRRIGKFSIIPVLKSRRRISQSGTHNFSRSLQKFSKHFCTSKQDQDHRSASDRGKSLDLFDPSMDSKSISDVSSTSQCGSVKLHDTSDHSVSTSGTTPTETVVTSHCGIDASKVATSFLVKKNAAKPGDDQDENKTTLTWSRTCSYTTAQASHIEAFGDVQVDPTSEQNIDTGPLTPAVILRGPLASRGFMSGHERWSESNRYSTANESLLESILESEYSDDIPELANDHPLMLVKQEIIENLISYFDYMSQRTHVQNGSGARHDSSTNDLNNPQQSNSGFKRNRDSDQTGRFKRKDDNGDDGDAKRMRKNDAPVPRRPRLACPFYRKDSVRYRTCHGKVISSIAHLKQHLRRYHQLPVYCPICKETFDSESLRDQHTEARSCELRTDVVLDGITSTQRESLNRRASTTLDEEGQWFAIFDMLFPDFHPRPRSAYINAELSAEMENFQDYMALQGPSIIMDAISRGGLQIPSESLQQDDLATFLPNAVAEGLQLIADRWNESQRTAVLPIRPASNPLPQGDLDLNGWPRSIGIEESPNLSTIPMRPVANQVRHNPRTEMVESVSSVQHPMSTISSPREHPYLSQPSAIIPSNSSSSLYGVTGTPDVDPGDETFVGELDFIDFENHDWTAS</sequence>
<protein>
    <recommendedName>
        <fullName evidence="5">C2H2-type domain-containing protein</fullName>
    </recommendedName>
</protein>
<accession>A0A9Q0AN29</accession>
<comment type="caution">
    <text evidence="3">The sequence shown here is derived from an EMBL/GenBank/DDBJ whole genome shotgun (WGS) entry which is preliminary data.</text>
</comment>
<evidence type="ECO:0000256" key="2">
    <source>
        <dbReference type="SAM" id="Phobius"/>
    </source>
</evidence>
<dbReference type="Proteomes" id="UP000829685">
    <property type="component" value="Unassembled WGS sequence"/>
</dbReference>
<evidence type="ECO:0000256" key="1">
    <source>
        <dbReference type="SAM" id="MobiDB-lite"/>
    </source>
</evidence>
<keyword evidence="2" id="KW-1133">Transmembrane helix</keyword>
<feature type="transmembrane region" description="Helical" evidence="2">
    <location>
        <begin position="21"/>
        <end position="44"/>
    </location>
</feature>
<feature type="compositionally biased region" description="Basic and acidic residues" evidence="1">
    <location>
        <begin position="421"/>
        <end position="436"/>
    </location>
</feature>
<feature type="compositionally biased region" description="Basic and acidic residues" evidence="1">
    <location>
        <begin position="661"/>
        <end position="690"/>
    </location>
</feature>
<feature type="compositionally biased region" description="Polar residues" evidence="1">
    <location>
        <begin position="646"/>
        <end position="659"/>
    </location>
</feature>
<dbReference type="AlphaFoldDB" id="A0A9Q0AN29"/>
<gene>
    <name evidence="3" type="ORF">JX265_008074</name>
</gene>
<reference evidence="3" key="1">
    <citation type="submission" date="2021-03" db="EMBL/GenBank/DDBJ databases">
        <title>Revisited historic fungal species revealed as producer of novel bioactive compounds through whole genome sequencing and comparative genomics.</title>
        <authorList>
            <person name="Vignolle G.A."/>
            <person name="Hochenegger N."/>
            <person name="Mach R.L."/>
            <person name="Mach-Aigner A.R."/>
            <person name="Javad Rahimi M."/>
            <person name="Salim K.A."/>
            <person name="Chan C.M."/>
            <person name="Lim L.B.L."/>
            <person name="Cai F."/>
            <person name="Druzhinina I.S."/>
            <person name="U'Ren J.M."/>
            <person name="Derntl C."/>
        </authorList>
    </citation>
    <scope>NUCLEOTIDE SEQUENCE</scope>
    <source>
        <strain evidence="3">TUCIM 5799</strain>
    </source>
</reference>
<name>A0A9Q0AN29_9PEZI</name>
<dbReference type="Gene3D" id="3.30.160.60">
    <property type="entry name" value="Classic Zinc Finger"/>
    <property type="match status" value="1"/>
</dbReference>
<feature type="region of interest" description="Disordered" evidence="1">
    <location>
        <begin position="635"/>
        <end position="697"/>
    </location>
</feature>
<organism evidence="3 4">
    <name type="scientific">Neoarthrinium moseri</name>
    <dbReference type="NCBI Taxonomy" id="1658444"/>
    <lineage>
        <taxon>Eukaryota</taxon>
        <taxon>Fungi</taxon>
        <taxon>Dikarya</taxon>
        <taxon>Ascomycota</taxon>
        <taxon>Pezizomycotina</taxon>
        <taxon>Sordariomycetes</taxon>
        <taxon>Xylariomycetidae</taxon>
        <taxon>Amphisphaeriales</taxon>
        <taxon>Apiosporaceae</taxon>
        <taxon>Neoarthrinium</taxon>
    </lineage>
</organism>
<evidence type="ECO:0000313" key="4">
    <source>
        <dbReference type="Proteomes" id="UP000829685"/>
    </source>
</evidence>
<keyword evidence="2" id="KW-0812">Transmembrane</keyword>
<dbReference type="EMBL" id="JAFIMR010000021">
    <property type="protein sequence ID" value="KAI1865751.1"/>
    <property type="molecule type" value="Genomic_DNA"/>
</dbReference>
<feature type="transmembrane region" description="Helical" evidence="2">
    <location>
        <begin position="280"/>
        <end position="299"/>
    </location>
</feature>
<feature type="transmembrane region" description="Helical" evidence="2">
    <location>
        <begin position="235"/>
        <end position="260"/>
    </location>
</feature>
<feature type="transmembrane region" description="Helical" evidence="2">
    <location>
        <begin position="166"/>
        <end position="192"/>
    </location>
</feature>
<dbReference type="PANTHER" id="PTHR38166">
    <property type="entry name" value="C2H2-TYPE DOMAIN-CONTAINING PROTEIN-RELATED"/>
    <property type="match status" value="1"/>
</dbReference>
<keyword evidence="4" id="KW-1185">Reference proteome</keyword>
<feature type="compositionally biased region" description="Low complexity" evidence="1">
    <location>
        <begin position="468"/>
        <end position="480"/>
    </location>
</feature>
<keyword evidence="2" id="KW-0472">Membrane</keyword>
<evidence type="ECO:0008006" key="5">
    <source>
        <dbReference type="Google" id="ProtNLM"/>
    </source>
</evidence>
<feature type="compositionally biased region" description="Low complexity" evidence="1">
    <location>
        <begin position="441"/>
        <end position="454"/>
    </location>
</feature>
<evidence type="ECO:0000313" key="3">
    <source>
        <dbReference type="EMBL" id="KAI1865751.1"/>
    </source>
</evidence>
<feature type="transmembrane region" description="Helical" evidence="2">
    <location>
        <begin position="86"/>
        <end position="106"/>
    </location>
</feature>